<feature type="signal peptide" evidence="1">
    <location>
        <begin position="1"/>
        <end position="24"/>
    </location>
</feature>
<evidence type="ECO:0000313" key="2">
    <source>
        <dbReference type="EMBL" id="KAJ3832184.1"/>
    </source>
</evidence>
<dbReference type="Proteomes" id="UP001163846">
    <property type="component" value="Unassembled WGS sequence"/>
</dbReference>
<keyword evidence="3" id="KW-1185">Reference proteome</keyword>
<dbReference type="EMBL" id="MU807049">
    <property type="protein sequence ID" value="KAJ3832184.1"/>
    <property type="molecule type" value="Genomic_DNA"/>
</dbReference>
<evidence type="ECO:0000313" key="3">
    <source>
        <dbReference type="Proteomes" id="UP001163846"/>
    </source>
</evidence>
<evidence type="ECO:0000256" key="1">
    <source>
        <dbReference type="SAM" id="SignalP"/>
    </source>
</evidence>
<feature type="chain" id="PRO_5041306885" evidence="1">
    <location>
        <begin position="25"/>
        <end position="133"/>
    </location>
</feature>
<comment type="caution">
    <text evidence="2">The sequence shown here is derived from an EMBL/GenBank/DDBJ whole genome shotgun (WGS) entry which is preliminary data.</text>
</comment>
<keyword evidence="1" id="KW-0732">Signal</keyword>
<accession>A0AA38U4G0</accession>
<dbReference type="AlphaFoldDB" id="A0AA38U4G0"/>
<proteinExistence type="predicted"/>
<sequence>MTMFFLWAWGYIHLMLILLTSVHAAPLVTSIDDPPRDLVARQVHNQDSVFYNGERVYGPFKGYIWFNGEREPSHEYGVPSRQVRGQSEYQSLRVSETIRLSASRVVVLYDQGWNSCPGYRLWARRVVNLNTYE</sequence>
<reference evidence="2" key="1">
    <citation type="submission" date="2022-08" db="EMBL/GenBank/DDBJ databases">
        <authorList>
            <consortium name="DOE Joint Genome Institute"/>
            <person name="Min B."/>
            <person name="Riley R."/>
            <person name="Sierra-Patev S."/>
            <person name="Naranjo-Ortiz M."/>
            <person name="Looney B."/>
            <person name="Konkel Z."/>
            <person name="Slot J.C."/>
            <person name="Sakamoto Y."/>
            <person name="Steenwyk J.L."/>
            <person name="Rokas A."/>
            <person name="Carro J."/>
            <person name="Camarero S."/>
            <person name="Ferreira P."/>
            <person name="Molpeceres G."/>
            <person name="Ruiz-Duenas F.J."/>
            <person name="Serrano A."/>
            <person name="Henrissat B."/>
            <person name="Drula E."/>
            <person name="Hughes K.W."/>
            <person name="Mata J.L."/>
            <person name="Ishikawa N.K."/>
            <person name="Vargas-Isla R."/>
            <person name="Ushijima S."/>
            <person name="Smith C.A."/>
            <person name="Ahrendt S."/>
            <person name="Andreopoulos W."/>
            <person name="He G."/>
            <person name="Labutti K."/>
            <person name="Lipzen A."/>
            <person name="Ng V."/>
            <person name="Sandor L."/>
            <person name="Barry K."/>
            <person name="Martinez A.T."/>
            <person name="Xiao Y."/>
            <person name="Gibbons J.G."/>
            <person name="Terashima K."/>
            <person name="Hibbett D.S."/>
            <person name="Grigoriev I.V."/>
        </authorList>
    </citation>
    <scope>NUCLEOTIDE SEQUENCE</scope>
    <source>
        <strain evidence="2">TFB9207</strain>
    </source>
</reference>
<protein>
    <submittedName>
        <fullName evidence="2">Uncharacterized protein</fullName>
    </submittedName>
</protein>
<organism evidence="2 3">
    <name type="scientific">Lentinula raphanica</name>
    <dbReference type="NCBI Taxonomy" id="153919"/>
    <lineage>
        <taxon>Eukaryota</taxon>
        <taxon>Fungi</taxon>
        <taxon>Dikarya</taxon>
        <taxon>Basidiomycota</taxon>
        <taxon>Agaricomycotina</taxon>
        <taxon>Agaricomycetes</taxon>
        <taxon>Agaricomycetidae</taxon>
        <taxon>Agaricales</taxon>
        <taxon>Marasmiineae</taxon>
        <taxon>Omphalotaceae</taxon>
        <taxon>Lentinula</taxon>
    </lineage>
</organism>
<gene>
    <name evidence="2" type="ORF">F5878DRAFT_729443</name>
</gene>
<name>A0AA38U4G0_9AGAR</name>